<dbReference type="GO" id="GO:0005759">
    <property type="term" value="C:mitochondrial matrix"/>
    <property type="evidence" value="ECO:0007669"/>
    <property type="project" value="TreeGrafter"/>
</dbReference>
<dbReference type="HOGENOM" id="CLU_1986068_0_0_1"/>
<reference evidence="5" key="1">
    <citation type="journal article" date="2006" name="PLoS Biol.">
        <title>Macronuclear genome sequence of the ciliate Tetrahymena thermophila, a model eukaryote.</title>
        <authorList>
            <person name="Eisen J.A."/>
            <person name="Coyne R.S."/>
            <person name="Wu M."/>
            <person name="Wu D."/>
            <person name="Thiagarajan M."/>
            <person name="Wortman J.R."/>
            <person name="Badger J.H."/>
            <person name="Ren Q."/>
            <person name="Amedeo P."/>
            <person name="Jones K.M."/>
            <person name="Tallon L.J."/>
            <person name="Delcher A.L."/>
            <person name="Salzberg S.L."/>
            <person name="Silva J.C."/>
            <person name="Haas B.J."/>
            <person name="Majoros W.H."/>
            <person name="Farzad M."/>
            <person name="Carlton J.M."/>
            <person name="Smith R.K. Jr."/>
            <person name="Garg J."/>
            <person name="Pearlman R.E."/>
            <person name="Karrer K.M."/>
            <person name="Sun L."/>
            <person name="Manning G."/>
            <person name="Elde N.C."/>
            <person name="Turkewitz A.P."/>
            <person name="Asai D.J."/>
            <person name="Wilkes D.E."/>
            <person name="Wang Y."/>
            <person name="Cai H."/>
            <person name="Collins K."/>
            <person name="Stewart B.A."/>
            <person name="Lee S.R."/>
            <person name="Wilamowska K."/>
            <person name="Weinberg Z."/>
            <person name="Ruzzo W.L."/>
            <person name="Wloga D."/>
            <person name="Gaertig J."/>
            <person name="Frankel J."/>
            <person name="Tsao C.-C."/>
            <person name="Gorovsky M.A."/>
            <person name="Keeling P.J."/>
            <person name="Waller R.F."/>
            <person name="Patron N.J."/>
            <person name="Cherry J.M."/>
            <person name="Stover N.A."/>
            <person name="Krieger C.J."/>
            <person name="del Toro C."/>
            <person name="Ryder H.F."/>
            <person name="Williamson S.C."/>
            <person name="Barbeau R.A."/>
            <person name="Hamilton E.P."/>
            <person name="Orias E."/>
        </authorList>
    </citation>
    <scope>NUCLEOTIDE SEQUENCE [LARGE SCALE GENOMIC DNA]</scope>
    <source>
        <strain evidence="5">SB210</strain>
    </source>
</reference>
<dbReference type="STRING" id="312017.Q23K84"/>
<dbReference type="GeneID" id="7823177"/>
<dbReference type="eggNOG" id="KOG3348">
    <property type="taxonomic scope" value="Eukaryota"/>
</dbReference>
<keyword evidence="3" id="KW-0175">Coiled coil</keyword>
<dbReference type="OrthoDB" id="4983at2759"/>
<dbReference type="Gene3D" id="3.30.300.90">
    <property type="entry name" value="BolA-like"/>
    <property type="match status" value="1"/>
</dbReference>
<accession>Q23K84</accession>
<gene>
    <name evidence="4" type="ORF">TTHERM_00194510</name>
</gene>
<protein>
    <submittedName>
        <fullName evidence="4">BolA-like protein</fullName>
    </submittedName>
</protein>
<evidence type="ECO:0000256" key="1">
    <source>
        <dbReference type="ARBA" id="ARBA00005578"/>
    </source>
</evidence>
<sequence length="126" mass="14402">MLAFRNAFKKIGLFAQYEQRGLNQILKMRMSNSVEEAKRQKENQIADLLKQELSATYVKVEDTSVGGSACGQMYKMVVQSPLFNEKSRVEQHQMVNNVLSDIFKDVHGYNLKTLGVEAKKQEEAKQ</sequence>
<organism evidence="4 5">
    <name type="scientific">Tetrahymena thermophila (strain SB210)</name>
    <dbReference type="NCBI Taxonomy" id="312017"/>
    <lineage>
        <taxon>Eukaryota</taxon>
        <taxon>Sar</taxon>
        <taxon>Alveolata</taxon>
        <taxon>Ciliophora</taxon>
        <taxon>Intramacronucleata</taxon>
        <taxon>Oligohymenophorea</taxon>
        <taxon>Hymenostomatida</taxon>
        <taxon>Tetrahymenina</taxon>
        <taxon>Tetrahymenidae</taxon>
        <taxon>Tetrahymena</taxon>
    </lineage>
</organism>
<dbReference type="RefSeq" id="XP_001017204.1">
    <property type="nucleotide sequence ID" value="XM_001017204.1"/>
</dbReference>
<dbReference type="PANTHER" id="PTHR46188:SF1">
    <property type="entry name" value="BOLA-LIKE PROTEIN 3"/>
    <property type="match status" value="1"/>
</dbReference>
<dbReference type="KEGG" id="tet:TTHERM_00194510"/>
<dbReference type="FunCoup" id="Q23K84">
    <property type="interactions" value="100"/>
</dbReference>
<name>Q23K84_TETTS</name>
<dbReference type="InterPro" id="IPR002634">
    <property type="entry name" value="BolA"/>
</dbReference>
<dbReference type="Pfam" id="PF01722">
    <property type="entry name" value="BolA"/>
    <property type="match status" value="1"/>
</dbReference>
<evidence type="ECO:0000256" key="3">
    <source>
        <dbReference type="SAM" id="Coils"/>
    </source>
</evidence>
<dbReference type="Proteomes" id="UP000009168">
    <property type="component" value="Unassembled WGS sequence"/>
</dbReference>
<dbReference type="OMA" id="SACGQMY"/>
<dbReference type="PANTHER" id="PTHR46188">
    <property type="entry name" value="BOLA-LIKE PROTEIN 3"/>
    <property type="match status" value="1"/>
</dbReference>
<dbReference type="SUPFAM" id="SSF82657">
    <property type="entry name" value="BolA-like"/>
    <property type="match status" value="1"/>
</dbReference>
<dbReference type="InParanoid" id="Q23K84"/>
<keyword evidence="5" id="KW-1185">Reference proteome</keyword>
<proteinExistence type="inferred from homology"/>
<dbReference type="AlphaFoldDB" id="Q23K84"/>
<comment type="similarity">
    <text evidence="1 2">Belongs to the BolA/IbaG family.</text>
</comment>
<dbReference type="InterPro" id="IPR052275">
    <property type="entry name" value="Mt_Fe-S_assembly_factor"/>
</dbReference>
<evidence type="ECO:0000313" key="4">
    <source>
        <dbReference type="EMBL" id="EAR96959.1"/>
    </source>
</evidence>
<feature type="coiled-coil region" evidence="3">
    <location>
        <begin position="27"/>
        <end position="54"/>
    </location>
</feature>
<dbReference type="InterPro" id="IPR036065">
    <property type="entry name" value="BolA-like_sf"/>
</dbReference>
<dbReference type="EMBL" id="GG662673">
    <property type="protein sequence ID" value="EAR96959.1"/>
    <property type="molecule type" value="Genomic_DNA"/>
</dbReference>
<evidence type="ECO:0000313" key="5">
    <source>
        <dbReference type="Proteomes" id="UP000009168"/>
    </source>
</evidence>
<evidence type="ECO:0000256" key="2">
    <source>
        <dbReference type="RuleBase" id="RU003860"/>
    </source>
</evidence>